<dbReference type="Pfam" id="PF02958">
    <property type="entry name" value="EcKL"/>
    <property type="match status" value="2"/>
</dbReference>
<dbReference type="Gene3D" id="3.90.1200.10">
    <property type="match status" value="1"/>
</dbReference>
<dbReference type="InterPro" id="IPR011009">
    <property type="entry name" value="Kinase-like_dom_sf"/>
</dbReference>
<evidence type="ECO:0000259" key="1">
    <source>
        <dbReference type="SMART" id="SM00587"/>
    </source>
</evidence>
<dbReference type="InterPro" id="IPR004119">
    <property type="entry name" value="EcKL"/>
</dbReference>
<proteinExistence type="predicted"/>
<feature type="domain" description="CHK kinase-like" evidence="1">
    <location>
        <begin position="123"/>
        <end position="276"/>
    </location>
</feature>
<dbReference type="PANTHER" id="PTHR11012:SF54">
    <property type="entry name" value="CHK KINASE-LIKE DOMAIN-CONTAINING PROTEIN"/>
    <property type="match status" value="1"/>
</dbReference>
<dbReference type="EMBL" id="ODYU01001386">
    <property type="protein sequence ID" value="SOQ37496.1"/>
    <property type="molecule type" value="Genomic_DNA"/>
</dbReference>
<accession>A0A2H1V9N0</accession>
<organism evidence="2">
    <name type="scientific">Spodoptera frugiperda</name>
    <name type="common">Fall armyworm</name>
    <dbReference type="NCBI Taxonomy" id="7108"/>
    <lineage>
        <taxon>Eukaryota</taxon>
        <taxon>Metazoa</taxon>
        <taxon>Ecdysozoa</taxon>
        <taxon>Arthropoda</taxon>
        <taxon>Hexapoda</taxon>
        <taxon>Insecta</taxon>
        <taxon>Pterygota</taxon>
        <taxon>Neoptera</taxon>
        <taxon>Endopterygota</taxon>
        <taxon>Lepidoptera</taxon>
        <taxon>Glossata</taxon>
        <taxon>Ditrysia</taxon>
        <taxon>Noctuoidea</taxon>
        <taxon>Noctuidae</taxon>
        <taxon>Amphipyrinae</taxon>
        <taxon>Spodoptera</taxon>
    </lineage>
</organism>
<sequence length="638" mass="73723">MENKEESLMRLLEEIAVEQNYVQPDIFVKAVCSGGANYTSKIYKAVIKETDKEDLYLFAKCALLGIVFRSKVPILIYDTEQYAYSTLVKFYENIQDQCEVPAEHRISFCKCYGTRPIKYEEILVLEDLEVRGYGSYNRFKSLDWQYSSAAFTELAKLHALSFAMRQYFPQEFDEALDKIKVVYEENSDIIMDKPIETALRTVRSEYKETLAVFLEKHRKDMYLSALRSVRSTVIVHGDFRANNLMHKMREHVTQSFTDLLHKIAKEQKFLDYNLDIKEISSGGANYTSKLFAVSITEGSNTLRLFCKVAAIGEKMRAQMAKIYETEHYFYTSLGKIIQNIEDQCGVRNKDKLNISKYYGSNIKLNEEVMVLEDLTASGYEPYNRFKSIDWPYAQAATRELAKFHASSFAYAEQDPEGFAVVMEKLMFDFKMEDSDMKVYMGNMVGKAVTTVENENKTKLQKYFENLDVKEFSASFKRSRRLTVGHGDFRPSNLMHKTLDDGTVDIKIVDLQTLQGGSPVTDLIYFIFTGSDEKFRAQYFDKLLDHYYTELSAAMKRLQLNPDEVFSRADFDYEMKEKLPFGLTLAVFTLPVVTVEMENAPQVDESLDISKFNVEKTSDLYAERLNGVVNDYVKWGILK</sequence>
<name>A0A2H1V9N0_SPOFR</name>
<evidence type="ECO:0000313" key="2">
    <source>
        <dbReference type="EMBL" id="SOQ37496.1"/>
    </source>
</evidence>
<dbReference type="SUPFAM" id="SSF56112">
    <property type="entry name" value="Protein kinase-like (PK-like)"/>
    <property type="match status" value="2"/>
</dbReference>
<gene>
    <name evidence="2" type="ORF">SFRICE_008177</name>
</gene>
<dbReference type="SMART" id="SM00587">
    <property type="entry name" value="CHK"/>
    <property type="match status" value="2"/>
</dbReference>
<dbReference type="AlphaFoldDB" id="A0A2H1V9N0"/>
<feature type="domain" description="CHK kinase-like" evidence="1">
    <location>
        <begin position="369"/>
        <end position="556"/>
    </location>
</feature>
<dbReference type="PANTHER" id="PTHR11012">
    <property type="entry name" value="PROTEIN KINASE-LIKE DOMAIN-CONTAINING"/>
    <property type="match status" value="1"/>
</dbReference>
<dbReference type="InterPro" id="IPR015897">
    <property type="entry name" value="CHK_kinase-like"/>
</dbReference>
<reference evidence="2" key="1">
    <citation type="submission" date="2016-07" db="EMBL/GenBank/DDBJ databases">
        <authorList>
            <person name="Bretaudeau A."/>
        </authorList>
    </citation>
    <scope>NUCLEOTIDE SEQUENCE</scope>
    <source>
        <strain evidence="2">Rice</strain>
        <tissue evidence="2">Whole body</tissue>
    </source>
</reference>
<protein>
    <submittedName>
        <fullName evidence="2">SFRICE_008177</fullName>
    </submittedName>
</protein>